<dbReference type="GeneID" id="94829877"/>
<proteinExistence type="predicted"/>
<evidence type="ECO:0000313" key="1">
    <source>
        <dbReference type="EMBL" id="OHS96332.1"/>
    </source>
</evidence>
<dbReference type="Proteomes" id="UP000179807">
    <property type="component" value="Unassembled WGS sequence"/>
</dbReference>
<accession>A0A1J4JGJ8</accession>
<evidence type="ECO:0008006" key="3">
    <source>
        <dbReference type="Google" id="ProtNLM"/>
    </source>
</evidence>
<dbReference type="InterPro" id="IPR036770">
    <property type="entry name" value="Ankyrin_rpt-contain_sf"/>
</dbReference>
<dbReference type="AlphaFoldDB" id="A0A1J4JGJ8"/>
<dbReference type="EMBL" id="MLAK01001182">
    <property type="protein sequence ID" value="OHS96332.1"/>
    <property type="molecule type" value="Genomic_DNA"/>
</dbReference>
<dbReference type="RefSeq" id="XP_068349469.1">
    <property type="nucleotide sequence ID" value="XM_068495173.1"/>
</dbReference>
<keyword evidence="2" id="KW-1185">Reference proteome</keyword>
<dbReference type="Gene3D" id="1.25.40.20">
    <property type="entry name" value="Ankyrin repeat-containing domain"/>
    <property type="match status" value="1"/>
</dbReference>
<protein>
    <recommendedName>
        <fullName evidence="3">DUF3447 domain-containing protein</fullName>
    </recommendedName>
</protein>
<sequence length="406" mass="47585">MSESRNINFQQLIHLTNQFFSKFDLLSSHPKEYIDPLFSSKALFKHFLRTLNSIVQFPEIDINSYVKVMEYIAPEIKKQFTPEEIFPKVFNRRFAVLCLIKFDVLAMSFVLDQVTPVLVQYFETNTDFIADNPDEIALIIRKDNVDEFKTKIEKSEINSQINYSIFERCQFVNDATYLEYASFFNSNKIVNYLIENGAEKTEKFHICQMIHNFKNNKQKNEEKKNLTQHEREILIEYHRLDVNDFDAVPEDNEKKNLYRFLLKCATENCLEFLPQYFPLLSDQKTSIKPALNAICEAGRDDLIKIILSDTEMASQIDWNGKIVKTNQSIFESAIKSNQVEVVQSLFDVKGIDIRGIYYHEESVLHLAAKYDTTVIGHFLLSTKKINVNCKDSVFDYLIYYVYIIIL</sequence>
<reference evidence="1" key="1">
    <citation type="submission" date="2016-10" db="EMBL/GenBank/DDBJ databases">
        <authorList>
            <person name="Benchimol M."/>
            <person name="Almeida L.G."/>
            <person name="Vasconcelos A.T."/>
            <person name="Perreira-Neves A."/>
            <person name="Rosa I.A."/>
            <person name="Tasca T."/>
            <person name="Bogo M.R."/>
            <person name="de Souza W."/>
        </authorList>
    </citation>
    <scope>NUCLEOTIDE SEQUENCE [LARGE SCALE GENOMIC DNA]</scope>
    <source>
        <strain evidence="1">K</strain>
    </source>
</reference>
<organism evidence="1 2">
    <name type="scientific">Tritrichomonas foetus</name>
    <dbReference type="NCBI Taxonomy" id="1144522"/>
    <lineage>
        <taxon>Eukaryota</taxon>
        <taxon>Metamonada</taxon>
        <taxon>Parabasalia</taxon>
        <taxon>Tritrichomonadida</taxon>
        <taxon>Tritrichomonadidae</taxon>
        <taxon>Tritrichomonas</taxon>
    </lineage>
</organism>
<gene>
    <name evidence="1" type="ORF">TRFO_09971</name>
</gene>
<name>A0A1J4JGJ8_9EUKA</name>
<dbReference type="VEuPathDB" id="TrichDB:TRFO_09971"/>
<dbReference type="SUPFAM" id="SSF48403">
    <property type="entry name" value="Ankyrin repeat"/>
    <property type="match status" value="1"/>
</dbReference>
<evidence type="ECO:0000313" key="2">
    <source>
        <dbReference type="Proteomes" id="UP000179807"/>
    </source>
</evidence>
<comment type="caution">
    <text evidence="1">The sequence shown here is derived from an EMBL/GenBank/DDBJ whole genome shotgun (WGS) entry which is preliminary data.</text>
</comment>